<evidence type="ECO:0000259" key="3">
    <source>
        <dbReference type="Pfam" id="PF00266"/>
    </source>
</evidence>
<name>A0A918XQQ4_9PROT</name>
<reference evidence="4" key="2">
    <citation type="submission" date="2020-09" db="EMBL/GenBank/DDBJ databases">
        <authorList>
            <person name="Sun Q."/>
            <person name="Kim S."/>
        </authorList>
    </citation>
    <scope>NUCLEOTIDE SEQUENCE</scope>
    <source>
        <strain evidence="4">KCTC 42651</strain>
    </source>
</reference>
<dbReference type="PANTHER" id="PTHR43092">
    <property type="entry name" value="L-CYSTEINE DESULFHYDRASE"/>
    <property type="match status" value="1"/>
</dbReference>
<evidence type="ECO:0000313" key="5">
    <source>
        <dbReference type="Proteomes" id="UP000630353"/>
    </source>
</evidence>
<feature type="domain" description="Aminotransferase class V" evidence="3">
    <location>
        <begin position="80"/>
        <end position="342"/>
    </location>
</feature>
<dbReference type="AlphaFoldDB" id="A0A918XQQ4"/>
<dbReference type="SUPFAM" id="SSF53383">
    <property type="entry name" value="PLP-dependent transferases"/>
    <property type="match status" value="1"/>
</dbReference>
<organism evidence="4 5">
    <name type="scientific">Thalassobaculum fulvum</name>
    <dbReference type="NCBI Taxonomy" id="1633335"/>
    <lineage>
        <taxon>Bacteria</taxon>
        <taxon>Pseudomonadati</taxon>
        <taxon>Pseudomonadota</taxon>
        <taxon>Alphaproteobacteria</taxon>
        <taxon>Rhodospirillales</taxon>
        <taxon>Thalassobaculaceae</taxon>
        <taxon>Thalassobaculum</taxon>
    </lineage>
</organism>
<dbReference type="Pfam" id="PF00266">
    <property type="entry name" value="Aminotran_5"/>
    <property type="match status" value="1"/>
</dbReference>
<dbReference type="Gene3D" id="3.40.640.10">
    <property type="entry name" value="Type I PLP-dependent aspartate aminotransferase-like (Major domain)"/>
    <property type="match status" value="1"/>
</dbReference>
<accession>A0A918XQQ4</accession>
<comment type="caution">
    <text evidence="4">The sequence shown here is derived from an EMBL/GenBank/DDBJ whole genome shotgun (WGS) entry which is preliminary data.</text>
</comment>
<dbReference type="Gene3D" id="3.90.1150.10">
    <property type="entry name" value="Aspartate Aminotransferase, domain 1"/>
    <property type="match status" value="1"/>
</dbReference>
<proteinExistence type="predicted"/>
<dbReference type="Proteomes" id="UP000630353">
    <property type="component" value="Unassembled WGS sequence"/>
</dbReference>
<gene>
    <name evidence="4" type="primary">cefD</name>
    <name evidence="4" type="ORF">GCM10017083_18710</name>
</gene>
<reference evidence="4" key="1">
    <citation type="journal article" date="2014" name="Int. J. Syst. Evol. Microbiol.">
        <title>Complete genome sequence of Corynebacterium casei LMG S-19264T (=DSM 44701T), isolated from a smear-ripened cheese.</title>
        <authorList>
            <consortium name="US DOE Joint Genome Institute (JGI-PGF)"/>
            <person name="Walter F."/>
            <person name="Albersmeier A."/>
            <person name="Kalinowski J."/>
            <person name="Ruckert C."/>
        </authorList>
    </citation>
    <scope>NUCLEOTIDE SEQUENCE</scope>
    <source>
        <strain evidence="4">KCTC 42651</strain>
    </source>
</reference>
<dbReference type="InterPro" id="IPR015421">
    <property type="entry name" value="PyrdxlP-dep_Trfase_major"/>
</dbReference>
<protein>
    <submittedName>
        <fullName evidence="4">Isopenicillin-N epimerase</fullName>
    </submittedName>
</protein>
<dbReference type="EMBL" id="BMZS01000003">
    <property type="protein sequence ID" value="GHD47847.1"/>
    <property type="molecule type" value="Genomic_DNA"/>
</dbReference>
<dbReference type="InterPro" id="IPR015422">
    <property type="entry name" value="PyrdxlP-dep_Trfase_small"/>
</dbReference>
<keyword evidence="1" id="KW-0663">Pyridoxal phosphate</keyword>
<sequence>MLPTSLASAAKSRHHPAMSDVPAFGAPARRLFQLEDGAIYLNHGSYGATPKAVTLAQRRWQDRLEAEPSRFMEREFRPGLRVAAERLSAHLGVSGRSIAMVENATQAVNAILRSFGFAPGDEILITDQTYNAVKNTVRWVASRSGAKVVEVALPFPAFSEDSLVQAFAAGLSAKTRVAVIDHVTSPTALVLPVARMVAAARQAGAKTLVDGAHAPGMLPVDLPTIGADWYTGNCHKWLFAPKGCAFLWAADAVRDDLHPTVISHGYGQGFVAEFDWVGTRDASPQLALPDALAFMERFGVDRIRTHNHEMAVEAGRRLAEAWDTEVGAPPALTGSMITVRLPDGLGATQPEALELRRRLLDERRIQVPINALAGGLWARVSAQIYTQRPEIDALAEAVLVERRNAA</sequence>
<evidence type="ECO:0000256" key="2">
    <source>
        <dbReference type="SAM" id="MobiDB-lite"/>
    </source>
</evidence>
<dbReference type="PANTHER" id="PTHR43092:SF2">
    <property type="entry name" value="HERCYNYLCYSTEINE SULFOXIDE LYASE"/>
    <property type="match status" value="1"/>
</dbReference>
<evidence type="ECO:0000256" key="1">
    <source>
        <dbReference type="ARBA" id="ARBA00022898"/>
    </source>
</evidence>
<feature type="region of interest" description="Disordered" evidence="2">
    <location>
        <begin position="1"/>
        <end position="21"/>
    </location>
</feature>
<keyword evidence="5" id="KW-1185">Reference proteome</keyword>
<evidence type="ECO:0000313" key="4">
    <source>
        <dbReference type="EMBL" id="GHD47847.1"/>
    </source>
</evidence>
<dbReference type="InterPro" id="IPR015424">
    <property type="entry name" value="PyrdxlP-dep_Trfase"/>
</dbReference>
<dbReference type="InterPro" id="IPR000192">
    <property type="entry name" value="Aminotrans_V_dom"/>
</dbReference>